<organism evidence="3">
    <name type="scientific">marine sediment metagenome</name>
    <dbReference type="NCBI Taxonomy" id="412755"/>
    <lineage>
        <taxon>unclassified sequences</taxon>
        <taxon>metagenomes</taxon>
        <taxon>ecological metagenomes</taxon>
    </lineage>
</organism>
<dbReference type="EMBL" id="LAZR01006802">
    <property type="protein sequence ID" value="KKM89547.1"/>
    <property type="molecule type" value="Genomic_DNA"/>
</dbReference>
<dbReference type="Pfam" id="PF02357">
    <property type="entry name" value="NusG"/>
    <property type="match status" value="1"/>
</dbReference>
<keyword evidence="1" id="KW-0804">Transcription</keyword>
<evidence type="ECO:0000313" key="3">
    <source>
        <dbReference type="EMBL" id="KKM89547.1"/>
    </source>
</evidence>
<dbReference type="SUPFAM" id="SSF50104">
    <property type="entry name" value="Translation proteins SH3-like domain"/>
    <property type="match status" value="1"/>
</dbReference>
<feature type="domain" description="NusG-like N-terminal" evidence="2">
    <location>
        <begin position="1"/>
        <end position="91"/>
    </location>
</feature>
<accession>A0A0F9P7Y8</accession>
<name>A0A0F9P7Y8_9ZZZZ</name>
<proteinExistence type="predicted"/>
<dbReference type="SMART" id="SM00738">
    <property type="entry name" value="NGN"/>
    <property type="match status" value="1"/>
</dbReference>
<dbReference type="AlphaFoldDB" id="A0A0F9P7Y8"/>
<reference evidence="3" key="1">
    <citation type="journal article" date="2015" name="Nature">
        <title>Complex archaea that bridge the gap between prokaryotes and eukaryotes.</title>
        <authorList>
            <person name="Spang A."/>
            <person name="Saw J.H."/>
            <person name="Jorgensen S.L."/>
            <person name="Zaremba-Niedzwiedzka K."/>
            <person name="Martijn J."/>
            <person name="Lind A.E."/>
            <person name="van Eijk R."/>
            <person name="Schleper C."/>
            <person name="Guy L."/>
            <person name="Ettema T.J."/>
        </authorList>
    </citation>
    <scope>NUCLEOTIDE SEQUENCE</scope>
</reference>
<comment type="caution">
    <text evidence="3">The sequence shown here is derived from an EMBL/GenBank/DDBJ whole genome shotgun (WGS) entry which is preliminary data.</text>
</comment>
<sequence>MKNWFVINTKPKKEFQVEKLFTEGGIEVYNPKYMDENKIKPFFAGYGFVYFDFPAQYQLVKYTRGVKRVVGSREAPTTIPEEVIREIKSREIDGLIELYKYGEEPEVGDEIEVMEGPLKGLRGMFKKELTAKERVIILLSYVTYQGQLIIEKEKLKKVLK</sequence>
<dbReference type="GO" id="GO:0006354">
    <property type="term" value="P:DNA-templated transcription elongation"/>
    <property type="evidence" value="ECO:0007669"/>
    <property type="project" value="InterPro"/>
</dbReference>
<dbReference type="Gene3D" id="3.30.70.940">
    <property type="entry name" value="NusG, N-terminal domain"/>
    <property type="match status" value="1"/>
</dbReference>
<dbReference type="SUPFAM" id="SSF82679">
    <property type="entry name" value="N-utilization substance G protein NusG, N-terminal domain"/>
    <property type="match status" value="1"/>
</dbReference>
<evidence type="ECO:0000259" key="2">
    <source>
        <dbReference type="SMART" id="SM00738"/>
    </source>
</evidence>
<dbReference type="InterPro" id="IPR008991">
    <property type="entry name" value="Translation_prot_SH3-like_sf"/>
</dbReference>
<dbReference type="InterPro" id="IPR036735">
    <property type="entry name" value="NGN_dom_sf"/>
</dbReference>
<dbReference type="InterPro" id="IPR006645">
    <property type="entry name" value="NGN-like_dom"/>
</dbReference>
<protein>
    <recommendedName>
        <fullName evidence="2">NusG-like N-terminal domain-containing protein</fullName>
    </recommendedName>
</protein>
<gene>
    <name evidence="3" type="ORF">LCGC14_1247580</name>
</gene>
<evidence type="ECO:0000256" key="1">
    <source>
        <dbReference type="ARBA" id="ARBA00023163"/>
    </source>
</evidence>